<evidence type="ECO:0000256" key="10">
    <source>
        <dbReference type="ARBA" id="ARBA00022796"/>
    </source>
</evidence>
<evidence type="ECO:0000256" key="9">
    <source>
        <dbReference type="ARBA" id="ARBA00022741"/>
    </source>
</evidence>
<dbReference type="SFLD" id="SFLDS00003">
    <property type="entry name" value="Haloacid_Dehalogenase"/>
    <property type="match status" value="1"/>
</dbReference>
<feature type="domain" description="HMA" evidence="22">
    <location>
        <begin position="778"/>
        <end position="840"/>
    </location>
</feature>
<keyword evidence="9 21" id="KW-0547">Nucleotide-binding</keyword>
<evidence type="ECO:0000256" key="18">
    <source>
        <dbReference type="ARBA" id="ARBA00029719"/>
    </source>
</evidence>
<name>A0AAW5JJR1_9FIRM</name>
<dbReference type="Gene3D" id="3.40.50.1000">
    <property type="entry name" value="HAD superfamily/HAD-like"/>
    <property type="match status" value="1"/>
</dbReference>
<dbReference type="InterPro" id="IPR023298">
    <property type="entry name" value="ATPase_P-typ_TM_dom_sf"/>
</dbReference>
<keyword evidence="5" id="KW-0813">Transport</keyword>
<dbReference type="NCBIfam" id="TIGR01525">
    <property type="entry name" value="ATPase-IB_hvy"/>
    <property type="match status" value="1"/>
</dbReference>
<comment type="similarity">
    <text evidence="2 21">Belongs to the cation transport ATPase (P-type) (TC 3.A.3) family. Type IB subfamily.</text>
</comment>
<dbReference type="GO" id="GO:0016887">
    <property type="term" value="F:ATP hydrolysis activity"/>
    <property type="evidence" value="ECO:0007669"/>
    <property type="project" value="InterPro"/>
</dbReference>
<dbReference type="Pfam" id="PF00122">
    <property type="entry name" value="E1-E2_ATPase"/>
    <property type="match status" value="1"/>
</dbReference>
<dbReference type="EMBL" id="JANFYS010000010">
    <property type="protein sequence ID" value="MCQ4770088.1"/>
    <property type="molecule type" value="Genomic_DNA"/>
</dbReference>
<evidence type="ECO:0000256" key="14">
    <source>
        <dbReference type="ARBA" id="ARBA00022989"/>
    </source>
</evidence>
<dbReference type="GO" id="GO:0005524">
    <property type="term" value="F:ATP binding"/>
    <property type="evidence" value="ECO:0007669"/>
    <property type="project" value="UniProtKB-UniRule"/>
</dbReference>
<dbReference type="GO" id="GO:0140581">
    <property type="term" value="F:P-type monovalent copper transporter activity"/>
    <property type="evidence" value="ECO:0007669"/>
    <property type="project" value="UniProtKB-EC"/>
</dbReference>
<evidence type="ECO:0000256" key="16">
    <source>
        <dbReference type="ARBA" id="ARBA00023065"/>
    </source>
</evidence>
<keyword evidence="10" id="KW-0187">Copper transport</keyword>
<dbReference type="PROSITE" id="PS01047">
    <property type="entry name" value="HMA_1"/>
    <property type="match status" value="2"/>
</dbReference>
<keyword evidence="21" id="KW-1003">Cell membrane</keyword>
<dbReference type="GO" id="GO:0005507">
    <property type="term" value="F:copper ion binding"/>
    <property type="evidence" value="ECO:0007669"/>
    <property type="project" value="InterPro"/>
</dbReference>
<comment type="subcellular location">
    <subcellularLocation>
        <location evidence="1">Cell membrane</location>
        <topology evidence="1">Multi-pass membrane protein</topology>
    </subcellularLocation>
</comment>
<feature type="transmembrane region" description="Helical" evidence="21">
    <location>
        <begin position="131"/>
        <end position="149"/>
    </location>
</feature>
<dbReference type="InterPro" id="IPR023214">
    <property type="entry name" value="HAD_sf"/>
</dbReference>
<evidence type="ECO:0000313" key="24">
    <source>
        <dbReference type="Proteomes" id="UP001204562"/>
    </source>
</evidence>
<dbReference type="GO" id="GO:0005886">
    <property type="term" value="C:plasma membrane"/>
    <property type="evidence" value="ECO:0007669"/>
    <property type="project" value="UniProtKB-SubCell"/>
</dbReference>
<evidence type="ECO:0000256" key="17">
    <source>
        <dbReference type="ARBA" id="ARBA00023136"/>
    </source>
</evidence>
<feature type="domain" description="HMA" evidence="22">
    <location>
        <begin position="1"/>
        <end position="67"/>
    </location>
</feature>
<evidence type="ECO:0000256" key="1">
    <source>
        <dbReference type="ARBA" id="ARBA00004651"/>
    </source>
</evidence>
<keyword evidence="15" id="KW-0186">Copper</keyword>
<dbReference type="RefSeq" id="WP_256303622.1">
    <property type="nucleotide sequence ID" value="NZ_JANFYS010000010.1"/>
</dbReference>
<dbReference type="SFLD" id="SFLDG00002">
    <property type="entry name" value="C1.7:_P-type_atpase_like"/>
    <property type="match status" value="1"/>
</dbReference>
<dbReference type="PRINTS" id="PR00943">
    <property type="entry name" value="CUATPASE"/>
</dbReference>
<dbReference type="InterPro" id="IPR018303">
    <property type="entry name" value="ATPase_P-typ_P_site"/>
</dbReference>
<evidence type="ECO:0000256" key="5">
    <source>
        <dbReference type="ARBA" id="ARBA00022448"/>
    </source>
</evidence>
<feature type="transmembrane region" description="Helical" evidence="21">
    <location>
        <begin position="170"/>
        <end position="189"/>
    </location>
</feature>
<dbReference type="Gene3D" id="2.70.150.10">
    <property type="entry name" value="Calcium-transporting ATPase, cytoplasmic transduction domain A"/>
    <property type="match status" value="1"/>
</dbReference>
<evidence type="ECO:0000256" key="13">
    <source>
        <dbReference type="ARBA" id="ARBA00022967"/>
    </source>
</evidence>
<dbReference type="SUPFAM" id="SSF81653">
    <property type="entry name" value="Calcium ATPase, transduction domain A"/>
    <property type="match status" value="1"/>
</dbReference>
<dbReference type="InterPro" id="IPR017969">
    <property type="entry name" value="Heavy-metal-associated_CS"/>
</dbReference>
<dbReference type="CDD" id="cd00371">
    <property type="entry name" value="HMA"/>
    <property type="match status" value="2"/>
</dbReference>
<evidence type="ECO:0000256" key="8">
    <source>
        <dbReference type="ARBA" id="ARBA00022737"/>
    </source>
</evidence>
<dbReference type="PROSITE" id="PS00154">
    <property type="entry name" value="ATPASE_E1_E2"/>
    <property type="match status" value="1"/>
</dbReference>
<keyword evidence="6 21" id="KW-0812">Transmembrane</keyword>
<dbReference type="InterPro" id="IPR023299">
    <property type="entry name" value="ATPase_P-typ_cyto_dom_N"/>
</dbReference>
<accession>A0AAW5JJR1</accession>
<evidence type="ECO:0000256" key="20">
    <source>
        <dbReference type="ARBA" id="ARBA00049289"/>
    </source>
</evidence>
<dbReference type="Gene3D" id="3.30.70.100">
    <property type="match status" value="2"/>
</dbReference>
<dbReference type="CDD" id="cd02094">
    <property type="entry name" value="P-type_ATPase_Cu-like"/>
    <property type="match status" value="1"/>
</dbReference>
<dbReference type="PROSITE" id="PS50846">
    <property type="entry name" value="HMA_2"/>
    <property type="match status" value="2"/>
</dbReference>
<dbReference type="SUPFAM" id="SSF56784">
    <property type="entry name" value="HAD-like"/>
    <property type="match status" value="1"/>
</dbReference>
<feature type="transmembrane region" description="Helical" evidence="21">
    <location>
        <begin position="98"/>
        <end position="119"/>
    </location>
</feature>
<dbReference type="InterPro" id="IPR006122">
    <property type="entry name" value="HMA_Cu_ion-bd"/>
</dbReference>
<evidence type="ECO:0000256" key="2">
    <source>
        <dbReference type="ARBA" id="ARBA00006024"/>
    </source>
</evidence>
<dbReference type="Pfam" id="PF00403">
    <property type="entry name" value="HMA"/>
    <property type="match status" value="2"/>
</dbReference>
<evidence type="ECO:0000256" key="6">
    <source>
        <dbReference type="ARBA" id="ARBA00022692"/>
    </source>
</evidence>
<dbReference type="Proteomes" id="UP001204562">
    <property type="component" value="Unassembled WGS sequence"/>
</dbReference>
<sequence length="843" mass="88333">MKQKFTVTGMTCSACSAHVTKAVEKLPGVSSVNVNLLGGSMLVEYDPQSESPDTIIAAVDAAGYGASLPAAGGTKAAAPVQGQVPSMEAELAGMKRRFTVSLAFLIPLFYLAMGHMMGWPLPHFFHDPGNALLVALIQFLLVLPILYINDKYYRVGFQALLRGAPNMDSLIAVGSAAAVIYGVAALFQIGWGLGHGDADRVVRWSMDLYFESAGMILTLITLGKFLETRSKGKTSEAISRLMDLAPKTATVVRDGSETEVPVEDVVVGDLIVVRPGQSLPVDGVVTDGASSVDESALTGESIPVEKGPGDRVAAASINKSGFFTFRATRVGEDTTLAQMIALVDEAASSKAPIAKLADQVAGVFVPVVMAIALVTAVVWLIATGGDITRALTAGVSVLVISCPCALGLATPVAILVGTGKGAENGILVKSAEALETLHTVQTVVLDKTGTVTQGKPRVTDLYPHEGVTTEELLCIAASLEKPSEHPLAEAIVAEAQERAIPLAPVKDFQALHGRGVQAEIQGARYLAGNRAMLEEHGVELGADRLIADGLAENGKTPLYFAGDGKLLGVIAVADTVKPTSAQAIQGFRDLGLDVVMLTGDNRRTAEAIGRELGVTQVIAEVLPQDKEKVVSRLQQEGKRVAMVGDGINDAPALARSDVGLAIGAGTDVAIESADIVLMKSDLLDAVTAVELSRATIRNVKENLFWAFLYNTIGIPLAAGVFFPVLGWQLNPMFAAAAMSLSSVSVVSNALRLKLFQPRHKAAASPKTQSKTEKEVYVMERTLTIEGMMCQHCAAHVTKALNALPGVTATVDLDAKTATVTGSADDEALKKAVEDAGYQVTAIS</sequence>
<keyword evidence="14 21" id="KW-1133">Transmembrane helix</keyword>
<dbReference type="InterPro" id="IPR006121">
    <property type="entry name" value="HMA_dom"/>
</dbReference>
<dbReference type="GO" id="GO:0043682">
    <property type="term" value="F:P-type divalent copper transporter activity"/>
    <property type="evidence" value="ECO:0007669"/>
    <property type="project" value="TreeGrafter"/>
</dbReference>
<dbReference type="FunFam" id="2.70.150.10:FF:000002">
    <property type="entry name" value="Copper-transporting ATPase 1, putative"/>
    <property type="match status" value="1"/>
</dbReference>
<dbReference type="NCBIfam" id="TIGR01494">
    <property type="entry name" value="ATPase_P-type"/>
    <property type="match status" value="1"/>
</dbReference>
<dbReference type="AlphaFoldDB" id="A0AAW5JJR1"/>
<dbReference type="EC" id="7.2.2.8" evidence="3"/>
<dbReference type="SFLD" id="SFLDF00027">
    <property type="entry name" value="p-type_atpase"/>
    <property type="match status" value="1"/>
</dbReference>
<dbReference type="Pfam" id="PF00702">
    <property type="entry name" value="Hydrolase"/>
    <property type="match status" value="1"/>
</dbReference>
<evidence type="ECO:0000256" key="11">
    <source>
        <dbReference type="ARBA" id="ARBA00022840"/>
    </source>
</evidence>
<comment type="catalytic activity">
    <reaction evidence="20">
        <text>Cu(+)(in) + ATP + H2O = Cu(+)(out) + ADP + phosphate + H(+)</text>
        <dbReference type="Rhea" id="RHEA:25792"/>
        <dbReference type="ChEBI" id="CHEBI:15377"/>
        <dbReference type="ChEBI" id="CHEBI:15378"/>
        <dbReference type="ChEBI" id="CHEBI:30616"/>
        <dbReference type="ChEBI" id="CHEBI:43474"/>
        <dbReference type="ChEBI" id="CHEBI:49552"/>
        <dbReference type="ChEBI" id="CHEBI:456216"/>
        <dbReference type="EC" id="7.2.2.8"/>
    </reaction>
</comment>
<evidence type="ECO:0000256" key="15">
    <source>
        <dbReference type="ARBA" id="ARBA00023008"/>
    </source>
</evidence>
<dbReference type="SUPFAM" id="SSF81665">
    <property type="entry name" value="Calcium ATPase, transmembrane domain M"/>
    <property type="match status" value="1"/>
</dbReference>
<keyword evidence="11 21" id="KW-0067">ATP-binding</keyword>
<evidence type="ECO:0000256" key="19">
    <source>
        <dbReference type="ARBA" id="ARBA00033239"/>
    </source>
</evidence>
<evidence type="ECO:0000256" key="7">
    <source>
        <dbReference type="ARBA" id="ARBA00022723"/>
    </source>
</evidence>
<keyword evidence="8" id="KW-0677">Repeat</keyword>
<dbReference type="GO" id="GO:0055070">
    <property type="term" value="P:copper ion homeostasis"/>
    <property type="evidence" value="ECO:0007669"/>
    <property type="project" value="TreeGrafter"/>
</dbReference>
<proteinExistence type="inferred from homology"/>
<evidence type="ECO:0000256" key="12">
    <source>
        <dbReference type="ARBA" id="ARBA00022842"/>
    </source>
</evidence>
<keyword evidence="7 21" id="KW-0479">Metal-binding</keyword>
<dbReference type="PRINTS" id="PR00119">
    <property type="entry name" value="CATATPASE"/>
</dbReference>
<reference evidence="23" key="1">
    <citation type="submission" date="2022-06" db="EMBL/GenBank/DDBJ databases">
        <title>Isolation of gut microbiota from human fecal samples.</title>
        <authorList>
            <person name="Pamer E.G."/>
            <person name="Barat B."/>
            <person name="Waligurski E."/>
            <person name="Medina S."/>
            <person name="Paddock L."/>
            <person name="Mostad J."/>
        </authorList>
    </citation>
    <scope>NUCLEOTIDE SEQUENCE</scope>
    <source>
        <strain evidence="23">DFI.9.91</strain>
    </source>
</reference>
<feature type="transmembrane region" description="Helical" evidence="21">
    <location>
        <begin position="209"/>
        <end position="226"/>
    </location>
</feature>
<evidence type="ECO:0000256" key="3">
    <source>
        <dbReference type="ARBA" id="ARBA00012517"/>
    </source>
</evidence>
<evidence type="ECO:0000259" key="22">
    <source>
        <dbReference type="PROSITE" id="PS50846"/>
    </source>
</evidence>
<dbReference type="SUPFAM" id="SSF55008">
    <property type="entry name" value="HMA, heavy metal-associated domain"/>
    <property type="match status" value="2"/>
</dbReference>
<dbReference type="NCBIfam" id="TIGR00003">
    <property type="entry name" value="copper ion binding protein"/>
    <property type="match status" value="2"/>
</dbReference>
<evidence type="ECO:0000256" key="21">
    <source>
        <dbReference type="RuleBase" id="RU362081"/>
    </source>
</evidence>
<dbReference type="InterPro" id="IPR059000">
    <property type="entry name" value="ATPase_P-type_domA"/>
</dbReference>
<keyword evidence="16" id="KW-0406">Ion transport</keyword>
<keyword evidence="13" id="KW-1278">Translocase</keyword>
<dbReference type="Gene3D" id="3.40.1110.10">
    <property type="entry name" value="Calcium-transporting ATPase, cytoplasmic domain N"/>
    <property type="match status" value="1"/>
</dbReference>
<keyword evidence="12" id="KW-0460">Magnesium</keyword>
<dbReference type="InterPro" id="IPR036412">
    <property type="entry name" value="HAD-like_sf"/>
</dbReference>
<gene>
    <name evidence="23" type="ORF">NE579_06365</name>
</gene>
<dbReference type="InterPro" id="IPR008250">
    <property type="entry name" value="ATPase_P-typ_transduc_dom_A_sf"/>
</dbReference>
<feature type="transmembrane region" description="Helical" evidence="21">
    <location>
        <begin position="360"/>
        <end position="382"/>
    </location>
</feature>
<dbReference type="InterPro" id="IPR036163">
    <property type="entry name" value="HMA_dom_sf"/>
</dbReference>
<keyword evidence="17 21" id="KW-0472">Membrane</keyword>
<feature type="transmembrane region" description="Helical" evidence="21">
    <location>
        <begin position="703"/>
        <end position="725"/>
    </location>
</feature>
<organism evidence="23 24">
    <name type="scientific">Intestinimonas massiliensis</name>
    <name type="common">ex Afouda et al. 2020</name>
    <dbReference type="NCBI Taxonomy" id="1673721"/>
    <lineage>
        <taxon>Bacteria</taxon>
        <taxon>Bacillati</taxon>
        <taxon>Bacillota</taxon>
        <taxon>Clostridia</taxon>
        <taxon>Eubacteriales</taxon>
        <taxon>Intestinimonas</taxon>
    </lineage>
</organism>
<comment type="caution">
    <text evidence="23">The sequence shown here is derived from an EMBL/GenBank/DDBJ whole genome shotgun (WGS) entry which is preliminary data.</text>
</comment>
<dbReference type="PANTHER" id="PTHR43520:SF8">
    <property type="entry name" value="P-TYPE CU(+) TRANSPORTER"/>
    <property type="match status" value="1"/>
</dbReference>
<protein>
    <recommendedName>
        <fullName evidence="4">Copper-exporting P-type ATPase</fullName>
        <ecNumber evidence="3">7.2.2.8</ecNumber>
    </recommendedName>
    <alternativeName>
        <fullName evidence="18">Copper-exporting P-type ATPase A</fullName>
    </alternativeName>
    <alternativeName>
        <fullName evidence="19">Cu(+)-exporting ATPase</fullName>
    </alternativeName>
</protein>
<dbReference type="NCBIfam" id="TIGR01511">
    <property type="entry name" value="ATPase-IB1_Cu"/>
    <property type="match status" value="1"/>
</dbReference>
<evidence type="ECO:0000256" key="4">
    <source>
        <dbReference type="ARBA" id="ARBA00015102"/>
    </source>
</evidence>
<dbReference type="InterPro" id="IPR027256">
    <property type="entry name" value="P-typ_ATPase_IB"/>
</dbReference>
<dbReference type="FunFam" id="3.30.70.100:FF:000005">
    <property type="entry name" value="Copper-exporting P-type ATPase A"/>
    <property type="match status" value="1"/>
</dbReference>
<evidence type="ECO:0000313" key="23">
    <source>
        <dbReference type="EMBL" id="MCQ4770088.1"/>
    </source>
</evidence>
<dbReference type="PANTHER" id="PTHR43520">
    <property type="entry name" value="ATP7, ISOFORM B"/>
    <property type="match status" value="1"/>
</dbReference>
<dbReference type="InterPro" id="IPR044492">
    <property type="entry name" value="P_typ_ATPase_HD_dom"/>
</dbReference>
<feature type="transmembrane region" description="Helical" evidence="21">
    <location>
        <begin position="394"/>
        <end position="416"/>
    </location>
</feature>
<dbReference type="InterPro" id="IPR001757">
    <property type="entry name" value="P_typ_ATPase"/>
</dbReference>